<evidence type="ECO:0000259" key="6">
    <source>
        <dbReference type="Pfam" id="PF26576"/>
    </source>
</evidence>
<dbReference type="InterPro" id="IPR044660">
    <property type="entry name" value="IBH1-like"/>
</dbReference>
<keyword evidence="2" id="KW-0805">Transcription regulation</keyword>
<evidence type="ECO:0000256" key="5">
    <source>
        <dbReference type="SAM" id="MobiDB-lite"/>
    </source>
</evidence>
<dbReference type="CDD" id="cd11444">
    <property type="entry name" value="bHLH_AtIBH1_like"/>
    <property type="match status" value="1"/>
</dbReference>
<protein>
    <recommendedName>
        <fullName evidence="6">IBH1-like N-terminal domain-containing protein</fullName>
    </recommendedName>
</protein>
<dbReference type="InterPro" id="IPR044549">
    <property type="entry name" value="bHLH_AtIBH1-like"/>
</dbReference>
<evidence type="ECO:0000256" key="1">
    <source>
        <dbReference type="ARBA" id="ARBA00004123"/>
    </source>
</evidence>
<dbReference type="EMBL" id="JAXIOK010000007">
    <property type="protein sequence ID" value="KAK4766063.1"/>
    <property type="molecule type" value="Genomic_DNA"/>
</dbReference>
<feature type="region of interest" description="Disordered" evidence="5">
    <location>
        <begin position="47"/>
        <end position="73"/>
    </location>
</feature>
<dbReference type="PANTHER" id="PTHR33124">
    <property type="entry name" value="TRANSCRIPTION FACTOR IBH1-LIKE 1"/>
    <property type="match status" value="1"/>
</dbReference>
<reference evidence="7 8" key="1">
    <citation type="journal article" date="2023" name="Hortic Res">
        <title>Pangenome of water caltrop reveals structural variations and asymmetric subgenome divergence after allopolyploidization.</title>
        <authorList>
            <person name="Zhang X."/>
            <person name="Chen Y."/>
            <person name="Wang L."/>
            <person name="Yuan Y."/>
            <person name="Fang M."/>
            <person name="Shi L."/>
            <person name="Lu R."/>
            <person name="Comes H.P."/>
            <person name="Ma Y."/>
            <person name="Chen Y."/>
            <person name="Huang G."/>
            <person name="Zhou Y."/>
            <person name="Zheng Z."/>
            <person name="Qiu Y."/>
        </authorList>
    </citation>
    <scope>NUCLEOTIDE SEQUENCE [LARGE SCALE GENOMIC DNA]</scope>
    <source>
        <tissue evidence="7">Roots</tissue>
    </source>
</reference>
<dbReference type="InterPro" id="IPR059002">
    <property type="entry name" value="IBH1_N"/>
</dbReference>
<keyword evidence="8" id="KW-1185">Reference proteome</keyword>
<evidence type="ECO:0000313" key="8">
    <source>
        <dbReference type="Proteomes" id="UP001345219"/>
    </source>
</evidence>
<evidence type="ECO:0000256" key="3">
    <source>
        <dbReference type="ARBA" id="ARBA00023163"/>
    </source>
</evidence>
<evidence type="ECO:0000313" key="7">
    <source>
        <dbReference type="EMBL" id="KAK4766063.1"/>
    </source>
</evidence>
<feature type="domain" description="IBH1-like N-terminal" evidence="6">
    <location>
        <begin position="32"/>
        <end position="100"/>
    </location>
</feature>
<feature type="region of interest" description="Disordered" evidence="5">
    <location>
        <begin position="106"/>
        <end position="127"/>
    </location>
</feature>
<comment type="caution">
    <text evidence="7">The sequence shown here is derived from an EMBL/GenBank/DDBJ whole genome shotgun (WGS) entry which is preliminary data.</text>
</comment>
<organism evidence="7 8">
    <name type="scientific">Trapa incisa</name>
    <dbReference type="NCBI Taxonomy" id="236973"/>
    <lineage>
        <taxon>Eukaryota</taxon>
        <taxon>Viridiplantae</taxon>
        <taxon>Streptophyta</taxon>
        <taxon>Embryophyta</taxon>
        <taxon>Tracheophyta</taxon>
        <taxon>Spermatophyta</taxon>
        <taxon>Magnoliopsida</taxon>
        <taxon>eudicotyledons</taxon>
        <taxon>Gunneridae</taxon>
        <taxon>Pentapetalae</taxon>
        <taxon>rosids</taxon>
        <taxon>malvids</taxon>
        <taxon>Myrtales</taxon>
        <taxon>Lythraceae</taxon>
        <taxon>Trapa</taxon>
    </lineage>
</organism>
<keyword evidence="3" id="KW-0804">Transcription</keyword>
<dbReference type="AlphaFoldDB" id="A0AAN7KC00"/>
<gene>
    <name evidence="7" type="ORF">SAY87_007705</name>
</gene>
<evidence type="ECO:0000256" key="4">
    <source>
        <dbReference type="ARBA" id="ARBA00023242"/>
    </source>
</evidence>
<evidence type="ECO:0000256" key="2">
    <source>
        <dbReference type="ARBA" id="ARBA00023015"/>
    </source>
</evidence>
<dbReference type="PANTHER" id="PTHR33124:SF109">
    <property type="entry name" value="TRANSCRIPTION FACTOR IBH1"/>
    <property type="match status" value="1"/>
</dbReference>
<proteinExistence type="predicted"/>
<dbReference type="Proteomes" id="UP001345219">
    <property type="component" value="Chromosome 7"/>
</dbReference>
<sequence>MPSSSSSFLNPHISSMNPPVRLMASCTTPCSLRTRFALRFLKTLVKIKRSSPPPPSSSSNSSPEKTRRRTQRIKRAAYSSMARAVGRRRAWSQALMLKLKFSVKRTNQHPSLSPTKMGGPQKAPRKAGGRILVIKRKNSLVKGSPWRGCSGVDELRRLVPGGESMGLGVLLEETAHFVRCLETQVSVMRSIADCFPC</sequence>
<dbReference type="GO" id="GO:0005634">
    <property type="term" value="C:nucleus"/>
    <property type="evidence" value="ECO:0007669"/>
    <property type="project" value="UniProtKB-SubCell"/>
</dbReference>
<name>A0AAN7KC00_9MYRT</name>
<accession>A0AAN7KC00</accession>
<dbReference type="Pfam" id="PF26576">
    <property type="entry name" value="IBH1_N"/>
    <property type="match status" value="1"/>
</dbReference>
<keyword evidence="4" id="KW-0539">Nucleus</keyword>
<comment type="subcellular location">
    <subcellularLocation>
        <location evidence="1">Nucleus</location>
    </subcellularLocation>
</comment>
<dbReference type="GO" id="GO:0006355">
    <property type="term" value="P:regulation of DNA-templated transcription"/>
    <property type="evidence" value="ECO:0007669"/>
    <property type="project" value="InterPro"/>
</dbReference>